<dbReference type="EMBL" id="CP012600">
    <property type="protein sequence ID" value="ALC82154.1"/>
    <property type="molecule type" value="Genomic_DNA"/>
</dbReference>
<name>A0A0M4FKB9_9BACI</name>
<proteinExistence type="predicted"/>
<dbReference type="RefSeq" id="WP_053603934.1">
    <property type="nucleotide sequence ID" value="NZ_CP012600.1"/>
</dbReference>
<accession>A0A0M4FKB9</accession>
<evidence type="ECO:0000313" key="1">
    <source>
        <dbReference type="EMBL" id="ALC82154.1"/>
    </source>
</evidence>
<dbReference type="Proteomes" id="UP000067625">
    <property type="component" value="Chromosome"/>
</dbReference>
<dbReference type="PATRIC" id="fig|1441095.3.peg.2523"/>
<organism evidence="1 2">
    <name type="scientific">Bacillus gobiensis</name>
    <dbReference type="NCBI Taxonomy" id="1441095"/>
    <lineage>
        <taxon>Bacteria</taxon>
        <taxon>Bacillati</taxon>
        <taxon>Bacillota</taxon>
        <taxon>Bacilli</taxon>
        <taxon>Bacillales</taxon>
        <taxon>Bacillaceae</taxon>
        <taxon>Bacillus</taxon>
    </lineage>
</organism>
<sequence>MNELIIENSDLLHEVIYVIDDDAQEIKYPIQRVVDFLLSEGYLISKSESKRTSFVLYKNKVKTTITENFISFQKLEQVYRERYKQNFYKYLISRSKIYYQSALQNAKASKINLIQNQRRTCVSNMYYSLHNSFASMVEFYKTEKVIDKSILELDNTNEDETKLEHFTPIALEAFKNNIDEILISGKEDFISRQEMNAGRMKSFENPFTWIFPLFSELFKEEKFTEMVETMVESLNKVNIENLGIDTSSRCSSFEIQLKLILKEIRESSKEDRISNPQKYSCLNMAAFFAYGYMLRQSADYDSLFEVKIPHQDIINWTIITSNFLNFVSGFLSENYNEFSGRVQKLDAESSTEILKSLDNDSLNTVMTMTGIIIDKDFNLIDIIKNLYSQKGYNMINQRGMITEMSENTDNITICRLLFSTPLECFISISSQGLFRVDIVLSDTTIDTKFSKGINQFYLEKLIHEEIIQKDLLSVVSKNAKIVRGIPSTPQYNSLGYLDLVLGIHEGIKFKFVSKINKYLRDFTEKISNEKFVINSDFSINSLEKLKFISRQNSILFVPRSPRRREVINQIENGLTDKLLFIFFYTDSEISSNIKESLETKICKEYPKLDFKVEFVQITDVETRQLIEEDYSYFEVKIKNLMEKFGNSQNSDEFKQQIEELIESETEDELEIEGLEATVK</sequence>
<protein>
    <submittedName>
        <fullName evidence="1">Uncharacterized protein</fullName>
    </submittedName>
</protein>
<reference evidence="2" key="1">
    <citation type="submission" date="2015-08" db="EMBL/GenBank/DDBJ databases">
        <title>Genome sequencing project for genomic taxonomy and phylogenomics of Bacillus-like bacteria.</title>
        <authorList>
            <person name="Liu B."/>
            <person name="Wang J."/>
            <person name="Zhu Y."/>
            <person name="Liu G."/>
            <person name="Chen Q."/>
            <person name="Chen Z."/>
            <person name="Lan J."/>
            <person name="Che J."/>
            <person name="Ge C."/>
            <person name="Shi H."/>
            <person name="Pan Z."/>
            <person name="Liu X."/>
        </authorList>
    </citation>
    <scope>NUCLEOTIDE SEQUENCE [LARGE SCALE GENOMIC DNA]</scope>
    <source>
        <strain evidence="2">FJAT-4402</strain>
    </source>
</reference>
<dbReference type="STRING" id="1441095.AM592_11575"/>
<evidence type="ECO:0000313" key="2">
    <source>
        <dbReference type="Proteomes" id="UP000067625"/>
    </source>
</evidence>
<dbReference type="OrthoDB" id="2988224at2"/>
<keyword evidence="2" id="KW-1185">Reference proteome</keyword>
<dbReference type="AlphaFoldDB" id="A0A0M4FKB9"/>
<gene>
    <name evidence="1" type="ORF">AM592_11575</name>
</gene>
<reference evidence="1 2" key="2">
    <citation type="journal article" date="2016" name="Int. J. Syst. Evol. Microbiol.">
        <title>Bacillus gobiensis sp. nov., isolated from a soil sample.</title>
        <authorList>
            <person name="Liu B."/>
            <person name="Liu G.H."/>
            <person name="Cetin S."/>
            <person name="Schumann P."/>
            <person name="Pan Z.Z."/>
            <person name="Chen Q.Q."/>
        </authorList>
    </citation>
    <scope>NUCLEOTIDE SEQUENCE [LARGE SCALE GENOMIC DNA]</scope>
    <source>
        <strain evidence="1 2">FJAT-4402</strain>
    </source>
</reference>